<dbReference type="AlphaFoldDB" id="G7IEC2"/>
<feature type="signal peptide" evidence="1">
    <location>
        <begin position="1"/>
        <end position="17"/>
    </location>
</feature>
<keyword evidence="1" id="KW-0732">Signal</keyword>
<feature type="domain" description="Phytocyanin" evidence="2">
    <location>
        <begin position="1"/>
        <end position="101"/>
    </location>
</feature>
<gene>
    <name evidence="3" type="ordered locus">MTR_1g072180</name>
</gene>
<dbReference type="EMBL" id="CM001217">
    <property type="protein sequence ID" value="AES60891.1"/>
    <property type="molecule type" value="Genomic_DNA"/>
</dbReference>
<accession>G7IEC2</accession>
<keyword evidence="5" id="KW-1185">Reference proteome</keyword>
<protein>
    <submittedName>
        <fullName evidence="3">Plastocyanin-like domain protein</fullName>
    </submittedName>
</protein>
<reference evidence="3 5" key="1">
    <citation type="journal article" date="2011" name="Nature">
        <title>The Medicago genome provides insight into the evolution of rhizobial symbioses.</title>
        <authorList>
            <person name="Young N.D."/>
            <person name="Debelle F."/>
            <person name="Oldroyd G.E."/>
            <person name="Geurts R."/>
            <person name="Cannon S.B."/>
            <person name="Udvardi M.K."/>
            <person name="Benedito V.A."/>
            <person name="Mayer K.F."/>
            <person name="Gouzy J."/>
            <person name="Schoof H."/>
            <person name="Van de Peer Y."/>
            <person name="Proost S."/>
            <person name="Cook D.R."/>
            <person name="Meyers B.C."/>
            <person name="Spannagl M."/>
            <person name="Cheung F."/>
            <person name="De Mita S."/>
            <person name="Krishnakumar V."/>
            <person name="Gundlach H."/>
            <person name="Zhou S."/>
            <person name="Mudge J."/>
            <person name="Bharti A.K."/>
            <person name="Murray J.D."/>
            <person name="Naoumkina M.A."/>
            <person name="Rosen B."/>
            <person name="Silverstein K.A."/>
            <person name="Tang H."/>
            <person name="Rombauts S."/>
            <person name="Zhao P.X."/>
            <person name="Zhou P."/>
            <person name="Barbe V."/>
            <person name="Bardou P."/>
            <person name="Bechner M."/>
            <person name="Bellec A."/>
            <person name="Berger A."/>
            <person name="Berges H."/>
            <person name="Bidwell S."/>
            <person name="Bisseling T."/>
            <person name="Choisne N."/>
            <person name="Couloux A."/>
            <person name="Denny R."/>
            <person name="Deshpande S."/>
            <person name="Dai X."/>
            <person name="Doyle J.J."/>
            <person name="Dudez A.M."/>
            <person name="Farmer A.D."/>
            <person name="Fouteau S."/>
            <person name="Franken C."/>
            <person name="Gibelin C."/>
            <person name="Gish J."/>
            <person name="Goldstein S."/>
            <person name="Gonzalez A.J."/>
            <person name="Green P.J."/>
            <person name="Hallab A."/>
            <person name="Hartog M."/>
            <person name="Hua A."/>
            <person name="Humphray S.J."/>
            <person name="Jeong D.H."/>
            <person name="Jing Y."/>
            <person name="Jocker A."/>
            <person name="Kenton S.M."/>
            <person name="Kim D.J."/>
            <person name="Klee K."/>
            <person name="Lai H."/>
            <person name="Lang C."/>
            <person name="Lin S."/>
            <person name="Macmil S.L."/>
            <person name="Magdelenat G."/>
            <person name="Matthews L."/>
            <person name="McCorrison J."/>
            <person name="Monaghan E.L."/>
            <person name="Mun J.H."/>
            <person name="Najar F.Z."/>
            <person name="Nicholson C."/>
            <person name="Noirot C."/>
            <person name="O'Bleness M."/>
            <person name="Paule C.R."/>
            <person name="Poulain J."/>
            <person name="Prion F."/>
            <person name="Qin B."/>
            <person name="Qu C."/>
            <person name="Retzel E.F."/>
            <person name="Riddle C."/>
            <person name="Sallet E."/>
            <person name="Samain S."/>
            <person name="Samson N."/>
            <person name="Sanders I."/>
            <person name="Saurat O."/>
            <person name="Scarpelli C."/>
            <person name="Schiex T."/>
            <person name="Segurens B."/>
            <person name="Severin A.J."/>
            <person name="Sherrier D.J."/>
            <person name="Shi R."/>
            <person name="Sims S."/>
            <person name="Singer S.R."/>
            <person name="Sinharoy S."/>
            <person name="Sterck L."/>
            <person name="Viollet A."/>
            <person name="Wang B.B."/>
            <person name="Wang K."/>
            <person name="Wang M."/>
            <person name="Wang X."/>
            <person name="Warfsmann J."/>
            <person name="Weissenbach J."/>
            <person name="White D.D."/>
            <person name="White J.D."/>
            <person name="Wiley G.B."/>
            <person name="Wincker P."/>
            <person name="Xing Y."/>
            <person name="Yang L."/>
            <person name="Yao Z."/>
            <person name="Ying F."/>
            <person name="Zhai J."/>
            <person name="Zhou L."/>
            <person name="Zuber A."/>
            <person name="Denarie J."/>
            <person name="Dixon R.A."/>
            <person name="May G.D."/>
            <person name="Schwartz D.C."/>
            <person name="Rogers J."/>
            <person name="Quetier F."/>
            <person name="Town C.D."/>
            <person name="Roe B.A."/>
        </authorList>
    </citation>
    <scope>NUCLEOTIDE SEQUENCE [LARGE SCALE GENOMIC DNA]</scope>
    <source>
        <strain evidence="3">A17</strain>
        <strain evidence="4 5">cv. Jemalong A17</strain>
    </source>
</reference>
<dbReference type="GO" id="GO:0009055">
    <property type="term" value="F:electron transfer activity"/>
    <property type="evidence" value="ECO:0007669"/>
    <property type="project" value="InterPro"/>
</dbReference>
<evidence type="ECO:0000259" key="2">
    <source>
        <dbReference type="PROSITE" id="PS51485"/>
    </source>
</evidence>
<dbReference type="InterPro" id="IPR039391">
    <property type="entry name" value="Phytocyanin-like"/>
</dbReference>
<dbReference type="SUPFAM" id="SSF49503">
    <property type="entry name" value="Cupredoxins"/>
    <property type="match status" value="1"/>
</dbReference>
<dbReference type="PANTHER" id="PTHR33021:SF433">
    <property type="entry name" value="PLASTOCYANIN-LIKE DOMAIN PROTEIN"/>
    <property type="match status" value="1"/>
</dbReference>
<dbReference type="EnsemblPlants" id="AES60891">
    <property type="protein sequence ID" value="AES60891"/>
    <property type="gene ID" value="MTR_1g072180"/>
</dbReference>
<dbReference type="OMA" id="ICSKNGH"/>
<sequence>MALILVLIIAILINLSGDSTSAVYRVGDTAGLSIFSYHKQYHDVMEVSHQDYIHCNINSAKAFYHSGSDSINLTNPGDFYFICSKNGHCQAGQKLHIKVHYT</sequence>
<dbReference type="Pfam" id="PF02298">
    <property type="entry name" value="Cu_bind_like"/>
    <property type="match status" value="1"/>
</dbReference>
<evidence type="ECO:0000313" key="3">
    <source>
        <dbReference type="EMBL" id="AES60891.1"/>
    </source>
</evidence>
<evidence type="ECO:0000313" key="4">
    <source>
        <dbReference type="EnsemblPlants" id="AES60891"/>
    </source>
</evidence>
<dbReference type="GO" id="GO:0005886">
    <property type="term" value="C:plasma membrane"/>
    <property type="evidence" value="ECO:0000318"/>
    <property type="project" value="GO_Central"/>
</dbReference>
<feature type="chain" id="PRO_5014572133" evidence="1">
    <location>
        <begin position="18"/>
        <end position="102"/>
    </location>
</feature>
<name>G7IEC2_MEDTR</name>
<dbReference type="InterPro" id="IPR008972">
    <property type="entry name" value="Cupredoxin"/>
</dbReference>
<organism evidence="3 5">
    <name type="scientific">Medicago truncatula</name>
    <name type="common">Barrel medic</name>
    <name type="synonym">Medicago tribuloides</name>
    <dbReference type="NCBI Taxonomy" id="3880"/>
    <lineage>
        <taxon>Eukaryota</taxon>
        <taxon>Viridiplantae</taxon>
        <taxon>Streptophyta</taxon>
        <taxon>Embryophyta</taxon>
        <taxon>Tracheophyta</taxon>
        <taxon>Spermatophyta</taxon>
        <taxon>Magnoliopsida</taxon>
        <taxon>eudicotyledons</taxon>
        <taxon>Gunneridae</taxon>
        <taxon>Pentapetalae</taxon>
        <taxon>rosids</taxon>
        <taxon>fabids</taxon>
        <taxon>Fabales</taxon>
        <taxon>Fabaceae</taxon>
        <taxon>Papilionoideae</taxon>
        <taxon>50 kb inversion clade</taxon>
        <taxon>NPAAA clade</taxon>
        <taxon>Hologalegina</taxon>
        <taxon>IRL clade</taxon>
        <taxon>Trifolieae</taxon>
        <taxon>Medicago</taxon>
    </lineage>
</organism>
<dbReference type="PaxDb" id="3880-AES60891"/>
<reference evidence="3 5" key="2">
    <citation type="journal article" date="2014" name="BMC Genomics">
        <title>An improved genome release (version Mt4.0) for the model legume Medicago truncatula.</title>
        <authorList>
            <person name="Tang H."/>
            <person name="Krishnakumar V."/>
            <person name="Bidwell S."/>
            <person name="Rosen B."/>
            <person name="Chan A."/>
            <person name="Zhou S."/>
            <person name="Gentzbittel L."/>
            <person name="Childs K.L."/>
            <person name="Yandell M."/>
            <person name="Gundlach H."/>
            <person name="Mayer K.F."/>
            <person name="Schwartz D.C."/>
            <person name="Town C.D."/>
        </authorList>
    </citation>
    <scope>GENOME REANNOTATION</scope>
    <source>
        <strain evidence="4 5">cv. Jemalong A17</strain>
    </source>
</reference>
<evidence type="ECO:0000313" key="5">
    <source>
        <dbReference type="Proteomes" id="UP000002051"/>
    </source>
</evidence>
<proteinExistence type="predicted"/>
<reference evidence="4" key="3">
    <citation type="submission" date="2015-04" db="UniProtKB">
        <authorList>
            <consortium name="EnsemblPlants"/>
        </authorList>
    </citation>
    <scope>IDENTIFICATION</scope>
    <source>
        <strain evidence="4">cv. Jemalong A17</strain>
    </source>
</reference>
<dbReference type="HOGENOM" id="CLU_058719_4_4_1"/>
<dbReference type="Proteomes" id="UP000002051">
    <property type="component" value="Unassembled WGS sequence"/>
</dbReference>
<evidence type="ECO:0000256" key="1">
    <source>
        <dbReference type="SAM" id="SignalP"/>
    </source>
</evidence>
<dbReference type="Gene3D" id="2.60.40.420">
    <property type="entry name" value="Cupredoxins - blue copper proteins"/>
    <property type="match status" value="1"/>
</dbReference>
<dbReference type="InterPro" id="IPR003245">
    <property type="entry name" value="Phytocyanin_dom"/>
</dbReference>
<dbReference type="PANTHER" id="PTHR33021">
    <property type="entry name" value="BLUE COPPER PROTEIN"/>
    <property type="match status" value="1"/>
</dbReference>
<dbReference type="PROSITE" id="PS51485">
    <property type="entry name" value="PHYTOCYANIN"/>
    <property type="match status" value="1"/>
</dbReference>
<dbReference type="STRING" id="3880.G7IEC2"/>